<reference evidence="1" key="1">
    <citation type="submission" date="2020-02" db="EMBL/GenBank/DDBJ databases">
        <authorList>
            <person name="Meier V. D."/>
        </authorList>
    </citation>
    <scope>NUCLEOTIDE SEQUENCE</scope>
    <source>
        <strain evidence="1">AVDCRST_MAG68</strain>
    </source>
</reference>
<gene>
    <name evidence="1" type="ORF">AVDCRST_MAG68-3395</name>
</gene>
<accession>A0A6J4LNK5</accession>
<sequence>MICRQDGGALADHLDGRVLRALLTRRFVVEEGGWVLATAEGRAYYQEHIRKRRRTLSQFDRTIAGARAAVLHKHIDGLEGALPPGVELKVGDLPCHVDDILAALRGYARTLERPTTRGAS</sequence>
<organism evidence="1">
    <name type="scientific">uncultured Gemmatimonadota bacterium</name>
    <dbReference type="NCBI Taxonomy" id="203437"/>
    <lineage>
        <taxon>Bacteria</taxon>
        <taxon>Pseudomonadati</taxon>
        <taxon>Gemmatimonadota</taxon>
        <taxon>environmental samples</taxon>
    </lineage>
</organism>
<dbReference type="AlphaFoldDB" id="A0A6J4LNK5"/>
<proteinExistence type="predicted"/>
<name>A0A6J4LNK5_9BACT</name>
<evidence type="ECO:0000313" key="1">
    <source>
        <dbReference type="EMBL" id="CAA9336554.1"/>
    </source>
</evidence>
<dbReference type="EMBL" id="CADCTW010000133">
    <property type="protein sequence ID" value="CAA9336554.1"/>
    <property type="molecule type" value="Genomic_DNA"/>
</dbReference>
<protein>
    <submittedName>
        <fullName evidence="1">Uncharacterized protein</fullName>
    </submittedName>
</protein>